<name>A0A9D1T0H0_9FIRM</name>
<feature type="transmembrane region" description="Helical" evidence="1">
    <location>
        <begin position="98"/>
        <end position="117"/>
    </location>
</feature>
<organism evidence="2 3">
    <name type="scientific">Candidatus Aphodoplasma excrementigallinarum</name>
    <dbReference type="NCBI Taxonomy" id="2840673"/>
    <lineage>
        <taxon>Bacteria</taxon>
        <taxon>Bacillati</taxon>
        <taxon>Bacillota</taxon>
        <taxon>Clostridia</taxon>
        <taxon>Eubacteriales</taxon>
        <taxon>Candidatus Aphodoplasma</taxon>
    </lineage>
</organism>
<accession>A0A9D1T0H0</accession>
<feature type="transmembrane region" description="Helical" evidence="1">
    <location>
        <begin position="160"/>
        <end position="184"/>
    </location>
</feature>
<dbReference type="InterPro" id="IPR025671">
    <property type="entry name" value="HXXEE"/>
</dbReference>
<feature type="transmembrane region" description="Helical" evidence="1">
    <location>
        <begin position="129"/>
        <end position="148"/>
    </location>
</feature>
<dbReference type="Proteomes" id="UP000886743">
    <property type="component" value="Unassembled WGS sequence"/>
</dbReference>
<feature type="transmembrane region" description="Helical" evidence="1">
    <location>
        <begin position="74"/>
        <end position="92"/>
    </location>
</feature>
<keyword evidence="1" id="KW-0472">Membrane</keyword>
<evidence type="ECO:0000313" key="2">
    <source>
        <dbReference type="EMBL" id="HIV02696.1"/>
    </source>
</evidence>
<gene>
    <name evidence="2" type="ORF">IAC74_03915</name>
</gene>
<dbReference type="AlphaFoldDB" id="A0A9D1T0H0"/>
<comment type="caution">
    <text evidence="2">The sequence shown here is derived from an EMBL/GenBank/DDBJ whole genome shotgun (WGS) entry which is preliminary data.</text>
</comment>
<dbReference type="PROSITE" id="PS51257">
    <property type="entry name" value="PROKAR_LIPOPROTEIN"/>
    <property type="match status" value="1"/>
</dbReference>
<keyword evidence="1" id="KW-1133">Transmembrane helix</keyword>
<dbReference type="Pfam" id="PF13787">
    <property type="entry name" value="HXXEE"/>
    <property type="match status" value="1"/>
</dbReference>
<proteinExistence type="predicted"/>
<reference evidence="2" key="1">
    <citation type="submission" date="2020-10" db="EMBL/GenBank/DDBJ databases">
        <authorList>
            <person name="Gilroy R."/>
        </authorList>
    </citation>
    <scope>NUCLEOTIDE SEQUENCE</scope>
    <source>
        <strain evidence="2">4920</strain>
    </source>
</reference>
<keyword evidence="1" id="KW-0812">Transmembrane</keyword>
<evidence type="ECO:0000256" key="1">
    <source>
        <dbReference type="SAM" id="Phobius"/>
    </source>
</evidence>
<sequence length="199" mass="22746">MKKYYLEMLTLIMFGMVSCCAVFYNQLSLIQRIMIGYMFLFTLHEWEETRFPGGFAKLMSKFFGLEVTQDKENASHIPVVVLLIMITFIPFFTQSPLLALVPVYLGLFETFIHIVGIKIHKMKKPYTPGLASALLLCVASVSVLIIFYKNQLVQGTGYAWGVLLMFLCFALMQRTIIAVFGLRYKNLIANTKKKIKGNK</sequence>
<evidence type="ECO:0000313" key="3">
    <source>
        <dbReference type="Proteomes" id="UP000886743"/>
    </source>
</evidence>
<reference evidence="2" key="2">
    <citation type="journal article" date="2021" name="PeerJ">
        <title>Extensive microbial diversity within the chicken gut microbiome revealed by metagenomics and culture.</title>
        <authorList>
            <person name="Gilroy R."/>
            <person name="Ravi A."/>
            <person name="Getino M."/>
            <person name="Pursley I."/>
            <person name="Horton D.L."/>
            <person name="Alikhan N.F."/>
            <person name="Baker D."/>
            <person name="Gharbi K."/>
            <person name="Hall N."/>
            <person name="Watson M."/>
            <person name="Adriaenssens E.M."/>
            <person name="Foster-Nyarko E."/>
            <person name="Jarju S."/>
            <person name="Secka A."/>
            <person name="Antonio M."/>
            <person name="Oren A."/>
            <person name="Chaudhuri R.R."/>
            <person name="La Ragione R."/>
            <person name="Hildebrand F."/>
            <person name="Pallen M.J."/>
        </authorList>
    </citation>
    <scope>NUCLEOTIDE SEQUENCE</scope>
    <source>
        <strain evidence="2">4920</strain>
    </source>
</reference>
<protein>
    <submittedName>
        <fullName evidence="2">HXXEE domain-containing protein</fullName>
    </submittedName>
</protein>
<dbReference type="EMBL" id="DVOF01000116">
    <property type="protein sequence ID" value="HIV02696.1"/>
    <property type="molecule type" value="Genomic_DNA"/>
</dbReference>
<feature type="transmembrane region" description="Helical" evidence="1">
    <location>
        <begin position="6"/>
        <end position="24"/>
    </location>
</feature>